<dbReference type="SUPFAM" id="SSF57184">
    <property type="entry name" value="Growth factor receptor domain"/>
    <property type="match status" value="2"/>
</dbReference>
<dbReference type="SMART" id="SM01411">
    <property type="entry name" value="Ephrin_rec_like"/>
    <property type="match status" value="3"/>
</dbReference>
<dbReference type="PANTHER" id="PTHR11319:SF35">
    <property type="entry name" value="OUTER MEMBRANE PROTEIN PMPC-RELATED"/>
    <property type="match status" value="1"/>
</dbReference>
<dbReference type="InterPro" id="IPR009030">
    <property type="entry name" value="Growth_fac_rcpt_cys_sf"/>
</dbReference>
<name>A0A7S2C1I6_9STRA</name>
<protein>
    <submittedName>
        <fullName evidence="10">Uncharacterized protein</fullName>
    </submittedName>
</protein>
<keyword evidence="4" id="KW-0964">Secreted</keyword>
<comment type="subcellular location">
    <subcellularLocation>
        <location evidence="1">Cell envelope</location>
    </subcellularLocation>
    <subcellularLocation>
        <location evidence="2">Cell outer membrane</location>
    </subcellularLocation>
    <subcellularLocation>
        <location evidence="3">Secreted</location>
    </subcellularLocation>
</comment>
<dbReference type="PANTHER" id="PTHR11319">
    <property type="entry name" value="G PROTEIN-COUPLED RECEPTOR-RELATED"/>
    <property type="match status" value="1"/>
</dbReference>
<dbReference type="Pfam" id="PF02415">
    <property type="entry name" value="Chlam_PMP"/>
    <property type="match status" value="2"/>
</dbReference>
<dbReference type="NCBIfam" id="TIGR01376">
    <property type="entry name" value="POMP_repeat"/>
    <property type="match status" value="1"/>
</dbReference>
<evidence type="ECO:0000256" key="3">
    <source>
        <dbReference type="ARBA" id="ARBA00004613"/>
    </source>
</evidence>
<dbReference type="InterPro" id="IPR003368">
    <property type="entry name" value="POMP_repeat"/>
</dbReference>
<sequence>MLLHSVEFGILLGLIFASRWVVGSETHIATECAIVCASTADEVKILRAENAILRFRAYGSSTVQSNYFDPSLVKSERTNEPNERTQIQPWYSHGSGDRNWNTDISSVPIRPPPHLKEHNEGVHRKMATLSRTAASFTQLVAAVASQTVVGITANISFESAINISGVSGLVIMGTRRVVLDGQFKTGLFLVSNSTVEFYNITFTNGYVGARYATEHGSAIYASLASSLTILTCSFESNTAAGYGGAIYISSSTITTDSCSFLSNSAVYGGAMYIVSSSTTSIKSSSFNKNSAGWDGGAVYISSSTTSIESSSFEANSAGGSRGGAVFIIASFTASIESSSFKTNSAGWTGGAVFFWTSTASIESSSFEANYAHAGGGAVKMYLSVISIESSSFEASSIDWSGGGALSVYFSTASIKSSSFKDNYADADGGGAIIIDRSTASIESSSFKANTALNQGATGGALKANQGTLIINSSTFKSNYAPKDQGNDIANVGSAVSWIDSFINYTTGENTNQSVYDESSLSCSSACYAGKYGECENFGNCWSCKPNICLKCPVGKYSIDGASSDSGCTECPMGRASNTSGSVSCETCSAGRYSSDSNTNQGMGVIIGATRCLVCPEGAVSSTNESYYCTACEAGKYSYEGSLKCTACVAGKYTPSSGFGECARCERGKKANTNISATECEKCMAPYSSFPQSTSCSVCVAEYYRKDTSCLACPENGECPFGTTINGIIVNSGSWRTSGLSKKLELCPFGGAACKGGNYSTYGVCEHADDHKGPMWCASSYCKPGYTGPLCAVCEADHYLSRNICDSCEGNLNPLIVVYILAGIVALLAIAIFGMRKKNALQYLGMRMSMTRPSVLMERFNSVEAGISERVDSTFERLFDIDDFNEISTSIRHKLKILVAYYQLIASIGVNLNGFAFGDIFDAFALKLSAFISLDPGLIPFTCRYPEYDFGNQILVVTMFPIILILLIGFVVFVCYTLDRRRGIPSEKASLNVREKGTSIILVLLYLVFPTCSSQAFWAFSCHALDLEDTESPVTDYMTADYRISCGSGYYLNFIRIYAISMVLLYPIGVPALFAVLLWKHRSALYPKAVHGKTEDEVRDLPECVEALSYRPMNIMFLYRDYEPRCYWYEVLECYRRLLLSSFLIIICSVWGINEAVGLHVLREEISKFLFVQFLRPARLVSH</sequence>
<dbReference type="SUPFAM" id="SSF51126">
    <property type="entry name" value="Pectin lyase-like"/>
    <property type="match status" value="2"/>
</dbReference>
<dbReference type="InterPro" id="IPR011050">
    <property type="entry name" value="Pectin_lyase_fold/virulence"/>
</dbReference>
<keyword evidence="8" id="KW-0812">Transmembrane</keyword>
<keyword evidence="7" id="KW-0998">Cell outer membrane</keyword>
<feature type="transmembrane region" description="Helical" evidence="8">
    <location>
        <begin position="811"/>
        <end position="832"/>
    </location>
</feature>
<proteinExistence type="predicted"/>
<feature type="transmembrane region" description="Helical" evidence="8">
    <location>
        <begin position="897"/>
        <end position="917"/>
    </location>
</feature>
<evidence type="ECO:0000313" key="10">
    <source>
        <dbReference type="EMBL" id="CAD9412348.1"/>
    </source>
</evidence>
<feature type="signal peptide" evidence="9">
    <location>
        <begin position="1"/>
        <end position="17"/>
    </location>
</feature>
<feature type="transmembrane region" description="Helical" evidence="8">
    <location>
        <begin position="953"/>
        <end position="977"/>
    </location>
</feature>
<evidence type="ECO:0000256" key="7">
    <source>
        <dbReference type="ARBA" id="ARBA00023237"/>
    </source>
</evidence>
<dbReference type="GO" id="GO:0005576">
    <property type="term" value="C:extracellular region"/>
    <property type="evidence" value="ECO:0007669"/>
    <property type="project" value="UniProtKB-SubCell"/>
</dbReference>
<organism evidence="10">
    <name type="scientific">Octactis speculum</name>
    <dbReference type="NCBI Taxonomy" id="3111310"/>
    <lineage>
        <taxon>Eukaryota</taxon>
        <taxon>Sar</taxon>
        <taxon>Stramenopiles</taxon>
        <taxon>Ochrophyta</taxon>
        <taxon>Dictyochophyceae</taxon>
        <taxon>Dictyochales</taxon>
        <taxon>Dictyochaceae</taxon>
        <taxon>Octactis</taxon>
    </lineage>
</organism>
<gene>
    <name evidence="10" type="ORF">DSPE1174_LOCUS11403</name>
</gene>
<dbReference type="EMBL" id="HBGS01022438">
    <property type="protein sequence ID" value="CAD9412348.1"/>
    <property type="molecule type" value="Transcribed_RNA"/>
</dbReference>
<evidence type="ECO:0000256" key="5">
    <source>
        <dbReference type="ARBA" id="ARBA00022729"/>
    </source>
</evidence>
<keyword evidence="6 8" id="KW-0472">Membrane</keyword>
<evidence type="ECO:0000256" key="4">
    <source>
        <dbReference type="ARBA" id="ARBA00022525"/>
    </source>
</evidence>
<reference evidence="10" key="1">
    <citation type="submission" date="2021-01" db="EMBL/GenBank/DDBJ databases">
        <authorList>
            <person name="Corre E."/>
            <person name="Pelletier E."/>
            <person name="Niang G."/>
            <person name="Scheremetjew M."/>
            <person name="Finn R."/>
            <person name="Kale V."/>
            <person name="Holt S."/>
            <person name="Cochrane G."/>
            <person name="Meng A."/>
            <person name="Brown T."/>
            <person name="Cohen L."/>
        </authorList>
    </citation>
    <scope>NUCLEOTIDE SEQUENCE</scope>
    <source>
        <strain evidence="10">CCMP1381</strain>
    </source>
</reference>
<accession>A0A7S2C1I6</accession>
<feature type="chain" id="PRO_5030733605" evidence="9">
    <location>
        <begin position="18"/>
        <end position="1182"/>
    </location>
</feature>
<evidence type="ECO:0000256" key="8">
    <source>
        <dbReference type="SAM" id="Phobius"/>
    </source>
</evidence>
<evidence type="ECO:0000256" key="1">
    <source>
        <dbReference type="ARBA" id="ARBA00004196"/>
    </source>
</evidence>
<feature type="transmembrane region" description="Helical" evidence="8">
    <location>
        <begin position="1056"/>
        <end position="1078"/>
    </location>
</feature>
<feature type="transmembrane region" description="Helical" evidence="8">
    <location>
        <begin position="1133"/>
        <end position="1152"/>
    </location>
</feature>
<evidence type="ECO:0000256" key="9">
    <source>
        <dbReference type="SAM" id="SignalP"/>
    </source>
</evidence>
<dbReference type="Gene3D" id="2.10.50.10">
    <property type="entry name" value="Tumor Necrosis Factor Receptor, subunit A, domain 2"/>
    <property type="match status" value="1"/>
</dbReference>
<feature type="transmembrane region" description="Helical" evidence="8">
    <location>
        <begin position="998"/>
        <end position="1019"/>
    </location>
</feature>
<evidence type="ECO:0000256" key="2">
    <source>
        <dbReference type="ARBA" id="ARBA00004442"/>
    </source>
</evidence>
<dbReference type="AlphaFoldDB" id="A0A7S2C1I6"/>
<keyword evidence="5 9" id="KW-0732">Signal</keyword>
<evidence type="ECO:0000256" key="6">
    <source>
        <dbReference type="ARBA" id="ARBA00023136"/>
    </source>
</evidence>
<keyword evidence="8" id="KW-1133">Transmembrane helix</keyword>